<dbReference type="GO" id="GO:0050661">
    <property type="term" value="F:NADP binding"/>
    <property type="evidence" value="ECO:0007669"/>
    <property type="project" value="InterPro"/>
</dbReference>
<name>A0A074Y289_AURSE</name>
<evidence type="ECO:0000256" key="4">
    <source>
        <dbReference type="ARBA" id="ARBA00022827"/>
    </source>
</evidence>
<keyword evidence="3" id="KW-0285">Flavoprotein</keyword>
<protein>
    <recommendedName>
        <fullName evidence="10">FAD/NAD(P)-binding domain-containing protein</fullName>
    </recommendedName>
</protein>
<dbReference type="PANTHER" id="PTHR23023">
    <property type="entry name" value="DIMETHYLANILINE MONOOXYGENASE"/>
    <property type="match status" value="1"/>
</dbReference>
<dbReference type="InterPro" id="IPR020946">
    <property type="entry name" value="Flavin_mOase-like"/>
</dbReference>
<dbReference type="STRING" id="1043005.A0A074Y289"/>
<evidence type="ECO:0008006" key="10">
    <source>
        <dbReference type="Google" id="ProtNLM"/>
    </source>
</evidence>
<dbReference type="GeneID" id="25367944"/>
<dbReference type="Pfam" id="PF00743">
    <property type="entry name" value="FMO-like"/>
    <property type="match status" value="2"/>
</dbReference>
<evidence type="ECO:0000313" key="8">
    <source>
        <dbReference type="EMBL" id="KEQ91830.1"/>
    </source>
</evidence>
<evidence type="ECO:0000256" key="3">
    <source>
        <dbReference type="ARBA" id="ARBA00022630"/>
    </source>
</evidence>
<comment type="similarity">
    <text evidence="2">Belongs to the FMO family.</text>
</comment>
<dbReference type="Pfam" id="PF13450">
    <property type="entry name" value="NAD_binding_8"/>
    <property type="match status" value="1"/>
</dbReference>
<dbReference type="HOGENOM" id="CLU_006909_5_0_1"/>
<sequence>MAGKFAVKNVCIVGAGPSGVAAAKYLVAEKAFERIDVYEQRSRVGGVWDYSPEDKTPTPDDLPVPSVSPHTGLAKAKWLQSGTRKALGSRIEEDSLFLSPLYDRLETNIPRTLMGYSDFDWPQDSQLFPKHETVTQYLEDYAAEIKHLIHFNTQVLDISLAGTKEHGQDIWSVKTQKVQHNSPAEVVETKYDAIVVANGHFAVPFIPQIKGIKEWADHYPNAISHSMYYKKPEDYTNLKTIIVGSGASGIDIAMQIMQLCKHPLLQSQKSKSFLLSDPSPKKQERDEIVEFLIQDRAVRFADGSVEKDIDSILFCTGYFYSFPFLNNMDPPLVTSGTHVQNLYQHLICRPHPTLCFPTLQQRVIPFPMAESQSAVIARLWNNRISLPSANDMEAWENNLLRETDGGKRDFHLLLFPKDANYINAMYDWSMSASDAKTKGKQPPRWGEKEYWMREKFPEIKKAFQDRGEGRYQVRTLEELGFDFEKYKKEKPAEQRSSL</sequence>
<proteinExistence type="inferred from homology"/>
<evidence type="ECO:0000313" key="9">
    <source>
        <dbReference type="Proteomes" id="UP000030641"/>
    </source>
</evidence>
<reference evidence="8 9" key="1">
    <citation type="journal article" date="2014" name="BMC Genomics">
        <title>Genome sequencing of four Aureobasidium pullulans varieties: biotechnological potential, stress tolerance, and description of new species.</title>
        <authorList>
            <person name="Gostin Ar C."/>
            <person name="Ohm R.A."/>
            <person name="Kogej T."/>
            <person name="Sonjak S."/>
            <person name="Turk M."/>
            <person name="Zajc J."/>
            <person name="Zalar P."/>
            <person name="Grube M."/>
            <person name="Sun H."/>
            <person name="Han J."/>
            <person name="Sharma A."/>
            <person name="Chiniquy J."/>
            <person name="Ngan C.Y."/>
            <person name="Lipzen A."/>
            <person name="Barry K."/>
            <person name="Grigoriev I.V."/>
            <person name="Gunde-Cimerman N."/>
        </authorList>
    </citation>
    <scope>NUCLEOTIDE SEQUENCE [LARGE SCALE GENOMIC DNA]</scope>
    <source>
        <strain evidence="8 9">EXF-2481</strain>
    </source>
</reference>
<dbReference type="OMA" id="VMIKEVN"/>
<dbReference type="PRINTS" id="PR00419">
    <property type="entry name" value="ADXRDTASE"/>
</dbReference>
<keyword evidence="9" id="KW-1185">Reference proteome</keyword>
<evidence type="ECO:0000256" key="1">
    <source>
        <dbReference type="ARBA" id="ARBA00001974"/>
    </source>
</evidence>
<gene>
    <name evidence="8" type="ORF">AUEXF2481DRAFT_454501</name>
</gene>
<dbReference type="OrthoDB" id="66881at2759"/>
<dbReference type="RefSeq" id="XP_013340327.1">
    <property type="nucleotide sequence ID" value="XM_013484873.1"/>
</dbReference>
<evidence type="ECO:0000256" key="7">
    <source>
        <dbReference type="ARBA" id="ARBA00023033"/>
    </source>
</evidence>
<dbReference type="FunFam" id="3.50.50.60:FF:000138">
    <property type="entry name" value="Flavin-containing monooxygenase"/>
    <property type="match status" value="1"/>
</dbReference>
<keyword evidence="5" id="KW-0521">NADP</keyword>
<comment type="cofactor">
    <cofactor evidence="1">
        <name>FAD</name>
        <dbReference type="ChEBI" id="CHEBI:57692"/>
    </cofactor>
</comment>
<dbReference type="InterPro" id="IPR036188">
    <property type="entry name" value="FAD/NAD-bd_sf"/>
</dbReference>
<dbReference type="Proteomes" id="UP000030641">
    <property type="component" value="Unassembled WGS sequence"/>
</dbReference>
<keyword evidence="6" id="KW-0560">Oxidoreductase</keyword>
<evidence type="ECO:0000256" key="2">
    <source>
        <dbReference type="ARBA" id="ARBA00009183"/>
    </source>
</evidence>
<evidence type="ECO:0000256" key="5">
    <source>
        <dbReference type="ARBA" id="ARBA00022857"/>
    </source>
</evidence>
<accession>A0A074Y289</accession>
<dbReference type="InterPro" id="IPR050346">
    <property type="entry name" value="FMO-like"/>
</dbReference>
<dbReference type="SUPFAM" id="SSF51905">
    <property type="entry name" value="FAD/NAD(P)-binding domain"/>
    <property type="match status" value="2"/>
</dbReference>
<evidence type="ECO:0000256" key="6">
    <source>
        <dbReference type="ARBA" id="ARBA00023002"/>
    </source>
</evidence>
<dbReference type="InParanoid" id="A0A074Y289"/>
<dbReference type="EMBL" id="KL584775">
    <property type="protein sequence ID" value="KEQ91830.1"/>
    <property type="molecule type" value="Genomic_DNA"/>
</dbReference>
<dbReference type="AlphaFoldDB" id="A0A074Y289"/>
<keyword evidence="7" id="KW-0503">Monooxygenase</keyword>
<dbReference type="GO" id="GO:0050660">
    <property type="term" value="F:flavin adenine dinucleotide binding"/>
    <property type="evidence" value="ECO:0007669"/>
    <property type="project" value="InterPro"/>
</dbReference>
<keyword evidence="4" id="KW-0274">FAD</keyword>
<dbReference type="FunCoup" id="A0A074Y289">
    <property type="interactions" value="629"/>
</dbReference>
<organism evidence="8 9">
    <name type="scientific">Aureobasidium subglaciale (strain EXF-2481)</name>
    <name type="common">Aureobasidium pullulans var. subglaciale</name>
    <dbReference type="NCBI Taxonomy" id="1043005"/>
    <lineage>
        <taxon>Eukaryota</taxon>
        <taxon>Fungi</taxon>
        <taxon>Dikarya</taxon>
        <taxon>Ascomycota</taxon>
        <taxon>Pezizomycotina</taxon>
        <taxon>Dothideomycetes</taxon>
        <taxon>Dothideomycetidae</taxon>
        <taxon>Dothideales</taxon>
        <taxon>Saccotheciaceae</taxon>
        <taxon>Aureobasidium</taxon>
    </lineage>
</organism>
<dbReference type="Gene3D" id="3.50.50.60">
    <property type="entry name" value="FAD/NAD(P)-binding domain"/>
    <property type="match status" value="2"/>
</dbReference>
<dbReference type="GO" id="GO:0004499">
    <property type="term" value="F:N,N-dimethylaniline monooxygenase activity"/>
    <property type="evidence" value="ECO:0007669"/>
    <property type="project" value="InterPro"/>
</dbReference>